<comment type="caution">
    <text evidence="1">The sequence shown here is derived from an EMBL/GenBank/DDBJ whole genome shotgun (WGS) entry which is preliminary data.</text>
</comment>
<dbReference type="AlphaFoldDB" id="A0A1R1EMG8"/>
<dbReference type="RefSeq" id="WP_076171877.1">
    <property type="nucleotide sequence ID" value="NZ_MRTP01000005.1"/>
</dbReference>
<name>A0A1R1EMG8_9BACL</name>
<reference evidence="1 2" key="1">
    <citation type="submission" date="2016-11" db="EMBL/GenBank/DDBJ databases">
        <title>Paenibacillus species isolates.</title>
        <authorList>
            <person name="Beno S.M."/>
        </authorList>
    </citation>
    <scope>NUCLEOTIDE SEQUENCE [LARGE SCALE GENOMIC DNA]</scope>
    <source>
        <strain evidence="1 2">FSL R5-0378</strain>
    </source>
</reference>
<gene>
    <name evidence="1" type="ORF">BK138_18905</name>
</gene>
<proteinExistence type="predicted"/>
<dbReference type="Proteomes" id="UP000187172">
    <property type="component" value="Unassembled WGS sequence"/>
</dbReference>
<dbReference type="EMBL" id="MRTP01000005">
    <property type="protein sequence ID" value="OMF52990.1"/>
    <property type="molecule type" value="Genomic_DNA"/>
</dbReference>
<evidence type="ECO:0000313" key="2">
    <source>
        <dbReference type="Proteomes" id="UP000187172"/>
    </source>
</evidence>
<protein>
    <submittedName>
        <fullName evidence="1">Uncharacterized protein</fullName>
    </submittedName>
</protein>
<organism evidence="1 2">
    <name type="scientific">Paenibacillus rhizosphaerae</name>
    <dbReference type="NCBI Taxonomy" id="297318"/>
    <lineage>
        <taxon>Bacteria</taxon>
        <taxon>Bacillati</taxon>
        <taxon>Bacillota</taxon>
        <taxon>Bacilli</taxon>
        <taxon>Bacillales</taxon>
        <taxon>Paenibacillaceae</taxon>
        <taxon>Paenibacillus</taxon>
    </lineage>
</organism>
<keyword evidence="2" id="KW-1185">Reference proteome</keyword>
<accession>A0A1R1EMG8</accession>
<sequence length="156" mass="17600">MNTIYLNEIIRELVGRSGLGVQVRLRTRSRDGRLIGGKYGMVSKRITMYTGVIEEQCMQMFGSLDRVEEYFTIVLAHELGHAADPELPALSESLEDMNLTEEQRMRVALQIEENAWNYALELIPEADLPMMSAIIDESLYAYRLQVEEAGAEAGIA</sequence>
<evidence type="ECO:0000313" key="1">
    <source>
        <dbReference type="EMBL" id="OMF52990.1"/>
    </source>
</evidence>